<keyword evidence="2" id="KW-0238">DNA-binding</keyword>
<dbReference type="InterPro" id="IPR010982">
    <property type="entry name" value="Lambda_DNA-bd_dom_sf"/>
</dbReference>
<keyword evidence="1" id="KW-0805">Transcription regulation</keyword>
<dbReference type="PROSITE" id="PS50932">
    <property type="entry name" value="HTH_LACI_2"/>
    <property type="match status" value="1"/>
</dbReference>
<evidence type="ECO:0000256" key="2">
    <source>
        <dbReference type="ARBA" id="ARBA00023125"/>
    </source>
</evidence>
<dbReference type="CDD" id="cd01392">
    <property type="entry name" value="HTH_LacI"/>
    <property type="match status" value="1"/>
</dbReference>
<dbReference type="OrthoDB" id="9798934at2"/>
<dbReference type="STRING" id="858640.A3K86_04805"/>
<reference evidence="5 6" key="1">
    <citation type="submission" date="2016-03" db="EMBL/GenBank/DDBJ databases">
        <title>Photobacterium proteolyticum sp. nov. a protease producing bacterium isolated from ocean sediments of Laizhou Bay.</title>
        <authorList>
            <person name="Li Y."/>
        </authorList>
    </citation>
    <scope>NUCLEOTIDE SEQUENCE [LARGE SCALE GENOMIC DNA]</scope>
    <source>
        <strain evidence="5 6">R-40508</strain>
    </source>
</reference>
<dbReference type="PANTHER" id="PTHR30146:SF98">
    <property type="entry name" value="HTH-TYPE TRANSCRIPTIONAL REGULATOR GALR"/>
    <property type="match status" value="1"/>
</dbReference>
<evidence type="ECO:0000256" key="3">
    <source>
        <dbReference type="ARBA" id="ARBA00023163"/>
    </source>
</evidence>
<organism evidence="5 6">
    <name type="scientific">Photobacterium jeanii</name>
    <dbReference type="NCBI Taxonomy" id="858640"/>
    <lineage>
        <taxon>Bacteria</taxon>
        <taxon>Pseudomonadati</taxon>
        <taxon>Pseudomonadota</taxon>
        <taxon>Gammaproteobacteria</taxon>
        <taxon>Vibrionales</taxon>
        <taxon>Vibrionaceae</taxon>
        <taxon>Photobacterium</taxon>
    </lineage>
</organism>
<dbReference type="AlphaFoldDB" id="A0A178KM00"/>
<proteinExistence type="predicted"/>
<dbReference type="Pfam" id="PF00356">
    <property type="entry name" value="LacI"/>
    <property type="match status" value="1"/>
</dbReference>
<name>A0A178KM00_9GAMM</name>
<dbReference type="Proteomes" id="UP000078503">
    <property type="component" value="Unassembled WGS sequence"/>
</dbReference>
<dbReference type="SUPFAM" id="SSF53822">
    <property type="entry name" value="Periplasmic binding protein-like I"/>
    <property type="match status" value="1"/>
</dbReference>
<dbReference type="PROSITE" id="PS00356">
    <property type="entry name" value="HTH_LACI_1"/>
    <property type="match status" value="1"/>
</dbReference>
<protein>
    <submittedName>
        <fullName evidence="5">Transcriptional regulator</fullName>
    </submittedName>
</protein>
<dbReference type="CDD" id="cd06270">
    <property type="entry name" value="PBP1_GalS-like"/>
    <property type="match status" value="1"/>
</dbReference>
<evidence type="ECO:0000313" key="5">
    <source>
        <dbReference type="EMBL" id="OAN18220.1"/>
    </source>
</evidence>
<dbReference type="GO" id="GO:0000976">
    <property type="term" value="F:transcription cis-regulatory region binding"/>
    <property type="evidence" value="ECO:0007669"/>
    <property type="project" value="TreeGrafter"/>
</dbReference>
<dbReference type="InterPro" id="IPR046335">
    <property type="entry name" value="LacI/GalR-like_sensor"/>
</dbReference>
<dbReference type="GO" id="GO:0003700">
    <property type="term" value="F:DNA-binding transcription factor activity"/>
    <property type="evidence" value="ECO:0007669"/>
    <property type="project" value="TreeGrafter"/>
</dbReference>
<dbReference type="PRINTS" id="PR00036">
    <property type="entry name" value="HTHLACI"/>
</dbReference>
<dbReference type="PANTHER" id="PTHR30146">
    <property type="entry name" value="LACI-RELATED TRANSCRIPTIONAL REPRESSOR"/>
    <property type="match status" value="1"/>
</dbReference>
<gene>
    <name evidence="5" type="ORF">A3K86_04805</name>
</gene>
<feature type="domain" description="HTH lacI-type" evidence="4">
    <location>
        <begin position="2"/>
        <end position="56"/>
    </location>
</feature>
<dbReference type="SMART" id="SM00354">
    <property type="entry name" value="HTH_LACI"/>
    <property type="match status" value="1"/>
</dbReference>
<keyword evidence="3" id="KW-0804">Transcription</keyword>
<dbReference type="Gene3D" id="3.40.50.2300">
    <property type="match status" value="2"/>
</dbReference>
<evidence type="ECO:0000256" key="1">
    <source>
        <dbReference type="ARBA" id="ARBA00023015"/>
    </source>
</evidence>
<accession>A0A178KM00</accession>
<dbReference type="Pfam" id="PF13377">
    <property type="entry name" value="Peripla_BP_3"/>
    <property type="match status" value="1"/>
</dbReference>
<sequence>MATIKDVAKEAGVSIATVSRVINKSPKASQSSIDVVTQAMTKLGYRPNAAAKALVSQSTNTVGVLVSDVSDPFFGTLIKAVDTVAENHGKHILIGNGYHDADKERRALDLLINSRCDALVIHAKGLSDEELISYAKEVKSMVIINRHIPELANRCISLNNYKGAYLATEFLIRHGHRQIACLASSHNIEDAEQRIAGYQAALEAHNINLNNQYIEYGEPNSEGGETAMTNLMSKSVPFTGVVAYNDYMAAGALSVLDENGLAVPRDVSLVGFDDGLIAKYIQPRLTTVRYPIQMMAEKAAELAISLTKEDSNASVQKDLNSKKSDGKDLESKALDSQTDTIIFSPTMVRRDSVLKIS</sequence>
<dbReference type="Gene3D" id="1.10.260.40">
    <property type="entry name" value="lambda repressor-like DNA-binding domains"/>
    <property type="match status" value="1"/>
</dbReference>
<dbReference type="InterPro" id="IPR000843">
    <property type="entry name" value="HTH_LacI"/>
</dbReference>
<dbReference type="InterPro" id="IPR028082">
    <property type="entry name" value="Peripla_BP_I"/>
</dbReference>
<evidence type="ECO:0000259" key="4">
    <source>
        <dbReference type="PROSITE" id="PS50932"/>
    </source>
</evidence>
<dbReference type="EMBL" id="LVHF01000012">
    <property type="protein sequence ID" value="OAN18220.1"/>
    <property type="molecule type" value="Genomic_DNA"/>
</dbReference>
<keyword evidence="6" id="KW-1185">Reference proteome</keyword>
<dbReference type="RefSeq" id="WP_068328449.1">
    <property type="nucleotide sequence ID" value="NZ_LVHF01000012.1"/>
</dbReference>
<comment type="caution">
    <text evidence="5">The sequence shown here is derived from an EMBL/GenBank/DDBJ whole genome shotgun (WGS) entry which is preliminary data.</text>
</comment>
<evidence type="ECO:0000313" key="6">
    <source>
        <dbReference type="Proteomes" id="UP000078503"/>
    </source>
</evidence>
<dbReference type="SUPFAM" id="SSF47413">
    <property type="entry name" value="lambda repressor-like DNA-binding domains"/>
    <property type="match status" value="1"/>
</dbReference>